<keyword evidence="3" id="KW-1185">Reference proteome</keyword>
<evidence type="ECO:0000313" key="3">
    <source>
        <dbReference type="Proteomes" id="UP000233551"/>
    </source>
</evidence>
<gene>
    <name evidence="2" type="ORF">CRG98_019320</name>
</gene>
<feature type="region of interest" description="Disordered" evidence="1">
    <location>
        <begin position="58"/>
        <end position="82"/>
    </location>
</feature>
<sequence>MWEGVSSIIGDQTTPRERIGLACGAGLLLAGQILVCLHRNTRALRQYQRLRVRRENLRFDNSHSGQPPPEAPTTSPSRRADLEASCQGVTWRGTKRRRICSGSPVLNHNVVSLRSDEDIRTLESLRRFYNYNGNIRVDGRRLSNGRVSALRRRILKGLLADKLVP</sequence>
<proteinExistence type="predicted"/>
<organism evidence="2 3">
    <name type="scientific">Punica granatum</name>
    <name type="common">Pomegranate</name>
    <dbReference type="NCBI Taxonomy" id="22663"/>
    <lineage>
        <taxon>Eukaryota</taxon>
        <taxon>Viridiplantae</taxon>
        <taxon>Streptophyta</taxon>
        <taxon>Embryophyta</taxon>
        <taxon>Tracheophyta</taxon>
        <taxon>Spermatophyta</taxon>
        <taxon>Magnoliopsida</taxon>
        <taxon>eudicotyledons</taxon>
        <taxon>Gunneridae</taxon>
        <taxon>Pentapetalae</taxon>
        <taxon>rosids</taxon>
        <taxon>malvids</taxon>
        <taxon>Myrtales</taxon>
        <taxon>Lythraceae</taxon>
        <taxon>Punica</taxon>
    </lineage>
</organism>
<evidence type="ECO:0000313" key="2">
    <source>
        <dbReference type="EMBL" id="PKI60265.1"/>
    </source>
</evidence>
<dbReference type="Proteomes" id="UP000233551">
    <property type="component" value="Unassembled WGS sequence"/>
</dbReference>
<comment type="caution">
    <text evidence="2">The sequence shown here is derived from an EMBL/GenBank/DDBJ whole genome shotgun (WGS) entry which is preliminary data.</text>
</comment>
<accession>A0A2I0JVG0</accession>
<evidence type="ECO:0000256" key="1">
    <source>
        <dbReference type="SAM" id="MobiDB-lite"/>
    </source>
</evidence>
<dbReference type="EMBL" id="PGOL01001170">
    <property type="protein sequence ID" value="PKI60265.1"/>
    <property type="molecule type" value="Genomic_DNA"/>
</dbReference>
<name>A0A2I0JVG0_PUNGR</name>
<reference evidence="2 3" key="1">
    <citation type="submission" date="2017-11" db="EMBL/GenBank/DDBJ databases">
        <title>De-novo sequencing of pomegranate (Punica granatum L.) genome.</title>
        <authorList>
            <person name="Akparov Z."/>
            <person name="Amiraslanov A."/>
            <person name="Hajiyeva S."/>
            <person name="Abbasov M."/>
            <person name="Kaur K."/>
            <person name="Hamwieh A."/>
            <person name="Solovyev V."/>
            <person name="Salamov A."/>
            <person name="Braich B."/>
            <person name="Kosarev P."/>
            <person name="Mahmoud A."/>
            <person name="Hajiyev E."/>
            <person name="Babayeva S."/>
            <person name="Izzatullayeva V."/>
            <person name="Mammadov A."/>
            <person name="Mammadov A."/>
            <person name="Sharifova S."/>
            <person name="Ojaghi J."/>
            <person name="Eynullazada K."/>
            <person name="Bayramov B."/>
            <person name="Abdulazimova A."/>
            <person name="Shahmuradov I."/>
        </authorList>
    </citation>
    <scope>NUCLEOTIDE SEQUENCE [LARGE SCALE GENOMIC DNA]</scope>
    <source>
        <strain evidence="3">cv. AG2017</strain>
        <tissue evidence="2">Leaf</tissue>
    </source>
</reference>
<protein>
    <submittedName>
        <fullName evidence="2">Uncharacterized protein</fullName>
    </submittedName>
</protein>
<dbReference type="AlphaFoldDB" id="A0A2I0JVG0"/>